<evidence type="ECO:0000313" key="5">
    <source>
        <dbReference type="EMBL" id="UPK69711.1"/>
    </source>
</evidence>
<dbReference type="Pfam" id="PF03050">
    <property type="entry name" value="DDE_Tnp_IS66"/>
    <property type="match status" value="1"/>
</dbReference>
<evidence type="ECO:0000313" key="3">
    <source>
        <dbReference type="EMBL" id="UPK68051.1"/>
    </source>
</evidence>
<sequence>MKQSHETYNKAAISDGKDQVIVLLQEQILLLQQDRETTDNLLREQDQLIIRQHQYLCDKDLQLASYQQTILQQVEQLSQYDQLITNQHKQISTQQQHLDEQNKELSKLDMLRHELRIVKKWIYGIKSEKRHTSNELPMSVDVIQGKLSLDVDDWGVCHINSRKLVAAHIRTSITIAPKKRGGRHDLPEGLEEEIIVLDVENLPVGARLLRIEEQRQLACSPLRWYVKVTRRPVYIASCEDGLYAKQFVAPLPKHPIPRCKVDISVLVMLLIDKFLYHMPVWRQQRRFVQYGITLSYSTLSYFTNRVCDILEPLWHLLLKEILSSRHLHFDESCYKVLDDTRKKGKKSHLGWMWAIMSPVQRIAGFTYQEGRGKKDIAKILSGYRGYLLTDGYGVYTSYGKQPGVIHQQCLVHVRRYFTQALNYDSSRAGYALDNFFKPLYAIEAACKALNLDYDQITEKRQAESVPVLLAMRQWLEQQAPGTIPGTPMHKAITYALTRFDALMIYTTDGMLEADNNLLEAQIRPLALGRHNHMFAGSHLAGKRAAIIYSLLATCRLQGVNPVKWLDDVLRRITDHPKDKYLELLPQNWKSSNTTHKSAV</sequence>
<evidence type="ECO:0000313" key="6">
    <source>
        <dbReference type="Proteomes" id="UP000830198"/>
    </source>
</evidence>
<dbReference type="Pfam" id="PF13817">
    <property type="entry name" value="DDE_Tnp_IS66_C"/>
    <property type="match status" value="1"/>
</dbReference>
<proteinExistence type="predicted"/>
<organism evidence="3 6">
    <name type="scientific">Chitinophaga filiformis</name>
    <name type="common">Myxococcus filiformis</name>
    <name type="synonym">Flexibacter filiformis</name>
    <dbReference type="NCBI Taxonomy" id="104663"/>
    <lineage>
        <taxon>Bacteria</taxon>
        <taxon>Pseudomonadati</taxon>
        <taxon>Bacteroidota</taxon>
        <taxon>Chitinophagia</taxon>
        <taxon>Chitinophagales</taxon>
        <taxon>Chitinophagaceae</taxon>
        <taxon>Chitinophaga</taxon>
    </lineage>
</organism>
<keyword evidence="6" id="KW-1185">Reference proteome</keyword>
<evidence type="ECO:0000259" key="2">
    <source>
        <dbReference type="Pfam" id="PF13817"/>
    </source>
</evidence>
<dbReference type="RefSeq" id="WP_247810392.1">
    <property type="nucleotide sequence ID" value="NZ_CP095855.1"/>
</dbReference>
<evidence type="ECO:0000259" key="1">
    <source>
        <dbReference type="Pfam" id="PF03050"/>
    </source>
</evidence>
<reference evidence="3 6" key="1">
    <citation type="submission" date="2022-04" db="EMBL/GenBank/DDBJ databases">
        <title>The arsenic-methylating capacity of Chitinophaga filiformis YT5 during chitin decomposition.</title>
        <authorList>
            <person name="Chen G."/>
            <person name="Liang Y."/>
        </authorList>
    </citation>
    <scope>NUCLEOTIDE SEQUENCE [LARGE SCALE GENOMIC DNA]</scope>
    <source>
        <strain evidence="3 6">YT5</strain>
    </source>
</reference>
<dbReference type="InterPro" id="IPR004291">
    <property type="entry name" value="Transposase_IS66_central"/>
</dbReference>
<dbReference type="EMBL" id="CP095855">
    <property type="protein sequence ID" value="UPK69438.1"/>
    <property type="molecule type" value="Genomic_DNA"/>
</dbReference>
<feature type="domain" description="Transposase IS66 C-terminal" evidence="2">
    <location>
        <begin position="549"/>
        <end position="585"/>
    </location>
</feature>
<evidence type="ECO:0000313" key="4">
    <source>
        <dbReference type="EMBL" id="UPK69438.1"/>
    </source>
</evidence>
<dbReference type="PANTHER" id="PTHR33678">
    <property type="entry name" value="BLL1576 PROTEIN"/>
    <property type="match status" value="1"/>
</dbReference>
<dbReference type="InterPro" id="IPR039552">
    <property type="entry name" value="IS66_C"/>
</dbReference>
<protein>
    <submittedName>
        <fullName evidence="3">IS66 family transposase</fullName>
    </submittedName>
</protein>
<gene>
    <name evidence="5" type="ORF">MYF79_00220</name>
    <name evidence="3" type="ORF">MYF79_24165</name>
    <name evidence="4" type="ORF">MYF79_31230</name>
</gene>
<dbReference type="NCBIfam" id="NF033517">
    <property type="entry name" value="transpos_IS66"/>
    <property type="match status" value="1"/>
</dbReference>
<name>A0ABY4HZX9_CHIFI</name>
<accession>A0ABY4HZX9</accession>
<dbReference type="InterPro" id="IPR052344">
    <property type="entry name" value="Transposase-related"/>
</dbReference>
<dbReference type="EMBL" id="CP095855">
    <property type="protein sequence ID" value="UPK68051.1"/>
    <property type="molecule type" value="Genomic_DNA"/>
</dbReference>
<dbReference type="Proteomes" id="UP000830198">
    <property type="component" value="Chromosome"/>
</dbReference>
<feature type="domain" description="Transposase IS66 central" evidence="1">
    <location>
        <begin position="263"/>
        <end position="542"/>
    </location>
</feature>
<dbReference type="EMBL" id="CP095855">
    <property type="protein sequence ID" value="UPK69711.1"/>
    <property type="molecule type" value="Genomic_DNA"/>
</dbReference>